<gene>
    <name evidence="2" type="ORF">GCM10009554_34320</name>
</gene>
<reference evidence="3" key="1">
    <citation type="journal article" date="2019" name="Int. J. Syst. Evol. Microbiol.">
        <title>The Global Catalogue of Microorganisms (GCM) 10K type strain sequencing project: providing services to taxonomists for standard genome sequencing and annotation.</title>
        <authorList>
            <consortium name="The Broad Institute Genomics Platform"/>
            <consortium name="The Broad Institute Genome Sequencing Center for Infectious Disease"/>
            <person name="Wu L."/>
            <person name="Ma J."/>
        </authorList>
    </citation>
    <scope>NUCLEOTIDE SEQUENCE [LARGE SCALE GENOMIC DNA]</scope>
    <source>
        <strain evidence="3">JCM 10977</strain>
    </source>
</reference>
<feature type="compositionally biased region" description="Basic and acidic residues" evidence="1">
    <location>
        <begin position="1"/>
        <end position="12"/>
    </location>
</feature>
<feature type="region of interest" description="Disordered" evidence="1">
    <location>
        <begin position="1"/>
        <end position="30"/>
    </location>
</feature>
<organism evidence="2 3">
    <name type="scientific">Kribbella koreensis</name>
    <dbReference type="NCBI Taxonomy" id="57909"/>
    <lineage>
        <taxon>Bacteria</taxon>
        <taxon>Bacillati</taxon>
        <taxon>Actinomycetota</taxon>
        <taxon>Actinomycetes</taxon>
        <taxon>Propionibacteriales</taxon>
        <taxon>Kribbellaceae</taxon>
        <taxon>Kribbella</taxon>
    </lineage>
</organism>
<sequence length="153" mass="16756">MADEERGGKTPEEPLPDGWITPPPTPAQTSSRLLGEWIRAHFGDTAGCVRSHRDREDLMIYWKGEAPAELHRLAAEQPVPVTFEQAAFSLGELMPIARRLMTDHRAILESTGPTEDLSGVSVRLKDDAPAATAVEALIADAGVPVVIDKPRWR</sequence>
<dbReference type="EMBL" id="BAAAHK010000007">
    <property type="protein sequence ID" value="GAA0942108.1"/>
    <property type="molecule type" value="Genomic_DNA"/>
</dbReference>
<name>A0ABP4AW60_9ACTN</name>
<comment type="caution">
    <text evidence="2">The sequence shown here is derived from an EMBL/GenBank/DDBJ whole genome shotgun (WGS) entry which is preliminary data.</text>
</comment>
<dbReference type="RefSeq" id="WP_343970354.1">
    <property type="nucleotide sequence ID" value="NZ_BAAAHK010000007.1"/>
</dbReference>
<evidence type="ECO:0000313" key="3">
    <source>
        <dbReference type="Proteomes" id="UP001500542"/>
    </source>
</evidence>
<dbReference type="Proteomes" id="UP001500542">
    <property type="component" value="Unassembled WGS sequence"/>
</dbReference>
<evidence type="ECO:0000256" key="1">
    <source>
        <dbReference type="SAM" id="MobiDB-lite"/>
    </source>
</evidence>
<evidence type="ECO:0000313" key="2">
    <source>
        <dbReference type="EMBL" id="GAA0942108.1"/>
    </source>
</evidence>
<protein>
    <submittedName>
        <fullName evidence="2">Uncharacterized protein</fullName>
    </submittedName>
</protein>
<proteinExistence type="predicted"/>
<keyword evidence="3" id="KW-1185">Reference proteome</keyword>
<accession>A0ABP4AW60</accession>